<feature type="transmembrane region" description="Helical" evidence="7">
    <location>
        <begin position="76"/>
        <end position="98"/>
    </location>
</feature>
<gene>
    <name evidence="9" type="ORF">H8693_06400</name>
</gene>
<feature type="transmembrane region" description="Helical" evidence="7">
    <location>
        <begin position="104"/>
        <end position="123"/>
    </location>
</feature>
<sequence>MGKTKNRGYVFFGCLLLFALGFISSGNQLILMEVTEDFQMDGNTGVGILAAMSYAGMILSTILFGGLTDRFDKKKVLCAFGLVVVGGTAVGCLSQSAFMVALSIFIYGIGFAIVNGTVGAALMETDPSRSNTFTNLSQMFFSLGSVVSPLLIAWLMERGMNWRGHFGIGAGLFLAAVICFFFTRRPAVPEGMKSAGDKGSFRAIACAALFLLALSIGMYVAMESGQVFFTKPYFIQELKDPQNAALSISLIWIMMIPSRVIASRIHKKKTLLVCGCFALACISCLLTALVRVPGLSLVWSALFGFAAGPIFPTIMSAAMDAFPHHTGRASSVLVTAAGIFGVLSNIGMGAVSDAIGLGNGFFMVAGFAALGILLFYLARKKSSPGRK</sequence>
<feature type="transmembrane region" description="Helical" evidence="7">
    <location>
        <begin position="42"/>
        <end position="64"/>
    </location>
</feature>
<dbReference type="GO" id="GO:0022857">
    <property type="term" value="F:transmembrane transporter activity"/>
    <property type="evidence" value="ECO:0007669"/>
    <property type="project" value="InterPro"/>
</dbReference>
<dbReference type="InterPro" id="IPR036259">
    <property type="entry name" value="MFS_trans_sf"/>
</dbReference>
<feature type="transmembrane region" description="Helical" evidence="7">
    <location>
        <begin position="135"/>
        <end position="156"/>
    </location>
</feature>
<dbReference type="PANTHER" id="PTHR23514">
    <property type="entry name" value="BYPASS OF STOP CODON PROTEIN 6"/>
    <property type="match status" value="1"/>
</dbReference>
<evidence type="ECO:0000256" key="4">
    <source>
        <dbReference type="ARBA" id="ARBA00022692"/>
    </source>
</evidence>
<evidence type="ECO:0000313" key="10">
    <source>
        <dbReference type="Proteomes" id="UP000617951"/>
    </source>
</evidence>
<comment type="caution">
    <text evidence="9">The sequence shown here is derived from an EMBL/GenBank/DDBJ whole genome shotgun (WGS) entry which is preliminary data.</text>
</comment>
<comment type="subcellular location">
    <subcellularLocation>
        <location evidence="1">Cell membrane</location>
        <topology evidence="1">Multi-pass membrane protein</topology>
    </subcellularLocation>
</comment>
<dbReference type="RefSeq" id="WP_249280300.1">
    <property type="nucleotide sequence ID" value="NZ_JACRSS010000002.1"/>
</dbReference>
<dbReference type="Pfam" id="PF07690">
    <property type="entry name" value="MFS_1"/>
    <property type="match status" value="1"/>
</dbReference>
<dbReference type="SUPFAM" id="SSF103473">
    <property type="entry name" value="MFS general substrate transporter"/>
    <property type="match status" value="1"/>
</dbReference>
<proteinExistence type="inferred from homology"/>
<feature type="transmembrane region" description="Helical" evidence="7">
    <location>
        <begin position="357"/>
        <end position="378"/>
    </location>
</feature>
<dbReference type="PANTHER" id="PTHR23514:SF3">
    <property type="entry name" value="BYPASS OF STOP CODON PROTEIN 6"/>
    <property type="match status" value="1"/>
</dbReference>
<keyword evidence="5 7" id="KW-1133">Transmembrane helix</keyword>
<dbReference type="InterPro" id="IPR051788">
    <property type="entry name" value="MFS_Transporter"/>
</dbReference>
<dbReference type="InterPro" id="IPR020846">
    <property type="entry name" value="MFS_dom"/>
</dbReference>
<name>A0A926DI08_9FIRM</name>
<dbReference type="AlphaFoldDB" id="A0A926DI08"/>
<protein>
    <submittedName>
        <fullName evidence="9">MFS transporter</fullName>
    </submittedName>
</protein>
<dbReference type="GO" id="GO:0005886">
    <property type="term" value="C:plasma membrane"/>
    <property type="evidence" value="ECO:0007669"/>
    <property type="project" value="UniProtKB-SubCell"/>
</dbReference>
<dbReference type="InterPro" id="IPR011701">
    <property type="entry name" value="MFS"/>
</dbReference>
<dbReference type="Proteomes" id="UP000617951">
    <property type="component" value="Unassembled WGS sequence"/>
</dbReference>
<feature type="transmembrane region" description="Helical" evidence="7">
    <location>
        <begin position="271"/>
        <end position="290"/>
    </location>
</feature>
<feature type="transmembrane region" description="Helical" evidence="7">
    <location>
        <begin position="331"/>
        <end position="351"/>
    </location>
</feature>
<feature type="transmembrane region" description="Helical" evidence="7">
    <location>
        <begin position="296"/>
        <end position="319"/>
    </location>
</feature>
<keyword evidence="4 7" id="KW-0812">Transmembrane</keyword>
<feature type="domain" description="Major facilitator superfamily (MFS) profile" evidence="8">
    <location>
        <begin position="1"/>
        <end position="383"/>
    </location>
</feature>
<dbReference type="EMBL" id="JACRSS010000002">
    <property type="protein sequence ID" value="MBC8538561.1"/>
    <property type="molecule type" value="Genomic_DNA"/>
</dbReference>
<evidence type="ECO:0000256" key="1">
    <source>
        <dbReference type="ARBA" id="ARBA00004651"/>
    </source>
</evidence>
<comment type="similarity">
    <text evidence="2">Belongs to the major facilitator superfamily.</text>
</comment>
<evidence type="ECO:0000313" key="9">
    <source>
        <dbReference type="EMBL" id="MBC8538561.1"/>
    </source>
</evidence>
<keyword evidence="3" id="KW-0813">Transport</keyword>
<evidence type="ECO:0000259" key="8">
    <source>
        <dbReference type="PROSITE" id="PS50850"/>
    </source>
</evidence>
<keyword evidence="10" id="KW-1185">Reference proteome</keyword>
<evidence type="ECO:0000256" key="5">
    <source>
        <dbReference type="ARBA" id="ARBA00022989"/>
    </source>
</evidence>
<keyword evidence="6 7" id="KW-0472">Membrane</keyword>
<accession>A0A926DI08</accession>
<evidence type="ECO:0000256" key="7">
    <source>
        <dbReference type="SAM" id="Phobius"/>
    </source>
</evidence>
<feature type="transmembrane region" description="Helical" evidence="7">
    <location>
        <begin position="162"/>
        <end position="182"/>
    </location>
</feature>
<evidence type="ECO:0000256" key="3">
    <source>
        <dbReference type="ARBA" id="ARBA00022448"/>
    </source>
</evidence>
<feature type="transmembrane region" description="Helical" evidence="7">
    <location>
        <begin position="242"/>
        <end position="262"/>
    </location>
</feature>
<feature type="transmembrane region" description="Helical" evidence="7">
    <location>
        <begin position="203"/>
        <end position="222"/>
    </location>
</feature>
<evidence type="ECO:0000256" key="2">
    <source>
        <dbReference type="ARBA" id="ARBA00008335"/>
    </source>
</evidence>
<reference evidence="9" key="1">
    <citation type="submission" date="2020-08" db="EMBL/GenBank/DDBJ databases">
        <title>Genome public.</title>
        <authorList>
            <person name="Liu C."/>
            <person name="Sun Q."/>
        </authorList>
    </citation>
    <scope>NUCLEOTIDE SEQUENCE</scope>
    <source>
        <strain evidence="9">NSJ-63</strain>
    </source>
</reference>
<dbReference type="PROSITE" id="PS50850">
    <property type="entry name" value="MFS"/>
    <property type="match status" value="1"/>
</dbReference>
<dbReference type="Gene3D" id="1.20.1250.20">
    <property type="entry name" value="MFS general substrate transporter like domains"/>
    <property type="match status" value="2"/>
</dbReference>
<evidence type="ECO:0000256" key="6">
    <source>
        <dbReference type="ARBA" id="ARBA00023136"/>
    </source>
</evidence>
<organism evidence="9 10">
    <name type="scientific">Guopingia tenuis</name>
    <dbReference type="NCBI Taxonomy" id="2763656"/>
    <lineage>
        <taxon>Bacteria</taxon>
        <taxon>Bacillati</taxon>
        <taxon>Bacillota</taxon>
        <taxon>Clostridia</taxon>
        <taxon>Christensenellales</taxon>
        <taxon>Christensenellaceae</taxon>
        <taxon>Guopingia</taxon>
    </lineage>
</organism>